<proteinExistence type="predicted"/>
<gene>
    <name evidence="2" type="ORF">LSTR_LSTR013305</name>
</gene>
<evidence type="ECO:0000256" key="1">
    <source>
        <dbReference type="SAM" id="MobiDB-lite"/>
    </source>
</evidence>
<feature type="compositionally biased region" description="Polar residues" evidence="1">
    <location>
        <begin position="400"/>
        <end position="415"/>
    </location>
</feature>
<accession>A0A482WEE9</accession>
<feature type="region of interest" description="Disordered" evidence="1">
    <location>
        <begin position="1"/>
        <end position="56"/>
    </location>
</feature>
<feature type="region of interest" description="Disordered" evidence="1">
    <location>
        <begin position="399"/>
        <end position="431"/>
    </location>
</feature>
<feature type="compositionally biased region" description="Polar residues" evidence="1">
    <location>
        <begin position="1"/>
        <end position="17"/>
    </location>
</feature>
<sequence length="749" mass="84632">MYNVPNDTRQIPNSTPPLKSCTPCSVKPNIPQNLNFNPSTSPERRAPPNSTTQYKNQINFNPNMINTLNKPDTRRLQNSTQQVKNQLSFNPNMINTFNSPDIRGPQISTQVENLPNFNSNLMPNPNTRRPLQSSTQVGSLPYFNSNVIRNVPDFGRAQNLVPQVKTCTPCTAKNDVIEQNFSPAQDGKANFQGSFHPSQGNLAENWPSNAIVEGNNMNFTKTVGIDSGLNNTVAFKSSDFDELIQAFSSDNQEINQSTKLPNNCGKASFQIKKLKESDFDELMKVLADNHCFETSSECSSSYKAPVTNDMRQTSRVKLDFYEDPNQTDATKTSKFNVGLNRTFSVDEVSKINMEIRNSLNDTRKMGKLSGDCCKDSAQNRTTGNSDYDELIRRFTDEINNKTGQSTPDFNNNTPDKSGKLKGSCNNVSNKETKTSRYDKLIEIFSSRNNDESNRQVTNNEVETENILKLENVNIPEKSDVMKTLKAQQNCVESKVNSVEEILDNVPLTSISQNSGITLSDNKDELLQVFSGKCRSNFNNMTIDDPECQKCPSRKSLQEIRNKKKSRCQKCSSRKSLQDIKNKNKLPCQTCPSRKTLQERANRMVKEAEQVGANLKLKPVSKSTHVISLLNQLAPTPLKGIPPKKEETEEETPLMNEQINCALKKIQEVDSRAADLFLNLIGEESPNRRRQKRLQNCLRKLSVDERRCEKIRQNRPECLNPNIQRSIMNTRRCLQKNAKRKYSCKDSPVC</sequence>
<evidence type="ECO:0000313" key="2">
    <source>
        <dbReference type="EMBL" id="RZF31907.1"/>
    </source>
</evidence>
<dbReference type="OrthoDB" id="10633528at2759"/>
<dbReference type="Proteomes" id="UP000291343">
    <property type="component" value="Unassembled WGS sequence"/>
</dbReference>
<keyword evidence="3" id="KW-1185">Reference proteome</keyword>
<dbReference type="AlphaFoldDB" id="A0A482WEE9"/>
<dbReference type="EMBL" id="QKKF02037891">
    <property type="protein sequence ID" value="RZF31907.1"/>
    <property type="molecule type" value="Genomic_DNA"/>
</dbReference>
<comment type="caution">
    <text evidence="2">The sequence shown here is derived from an EMBL/GenBank/DDBJ whole genome shotgun (WGS) entry which is preliminary data.</text>
</comment>
<reference evidence="2 3" key="1">
    <citation type="journal article" date="2017" name="Gigascience">
        <title>Genome sequence of the small brown planthopper, Laodelphax striatellus.</title>
        <authorList>
            <person name="Zhu J."/>
            <person name="Jiang F."/>
            <person name="Wang X."/>
            <person name="Yang P."/>
            <person name="Bao Y."/>
            <person name="Zhao W."/>
            <person name="Wang W."/>
            <person name="Lu H."/>
            <person name="Wang Q."/>
            <person name="Cui N."/>
            <person name="Li J."/>
            <person name="Chen X."/>
            <person name="Luo L."/>
            <person name="Yu J."/>
            <person name="Kang L."/>
            <person name="Cui F."/>
        </authorList>
    </citation>
    <scope>NUCLEOTIDE SEQUENCE [LARGE SCALE GENOMIC DNA]</scope>
    <source>
        <strain evidence="2">Lst14</strain>
    </source>
</reference>
<name>A0A482WEE9_LAOST</name>
<protein>
    <submittedName>
        <fullName evidence="2">Uncharacterized protein</fullName>
    </submittedName>
</protein>
<organism evidence="2 3">
    <name type="scientific">Laodelphax striatellus</name>
    <name type="common">Small brown planthopper</name>
    <name type="synonym">Delphax striatella</name>
    <dbReference type="NCBI Taxonomy" id="195883"/>
    <lineage>
        <taxon>Eukaryota</taxon>
        <taxon>Metazoa</taxon>
        <taxon>Ecdysozoa</taxon>
        <taxon>Arthropoda</taxon>
        <taxon>Hexapoda</taxon>
        <taxon>Insecta</taxon>
        <taxon>Pterygota</taxon>
        <taxon>Neoptera</taxon>
        <taxon>Paraneoptera</taxon>
        <taxon>Hemiptera</taxon>
        <taxon>Auchenorrhyncha</taxon>
        <taxon>Fulgoroidea</taxon>
        <taxon>Delphacidae</taxon>
        <taxon>Criomorphinae</taxon>
        <taxon>Laodelphax</taxon>
    </lineage>
</organism>
<evidence type="ECO:0000313" key="3">
    <source>
        <dbReference type="Proteomes" id="UP000291343"/>
    </source>
</evidence>
<dbReference type="SMR" id="A0A482WEE9"/>
<dbReference type="InParanoid" id="A0A482WEE9"/>
<feature type="compositionally biased region" description="Polar residues" evidence="1">
    <location>
        <begin position="30"/>
        <end position="41"/>
    </location>
</feature>